<sequence length="365" mass="40223">MTSSTTVVTQAKPWAANSISIGSVQPSYRTSENAGFTRSSYQPVRLLVDDYLKLKRDGFLKVEGLIPQEDIRTMSTHMNRVIEGAETAPGFPAINPDMPEAERVARFSRIHNAHRVHALHERFLLHPRILDAIEQLNGPDVLALQSMTFFKQPGQPGQGYHQDSYYIPTLPNTLIAAWVAISEATEENGCLRFRVGSQSEPLYPQAENEFTHESRNLAGVFDNSTASFEDPAANQLAAVAERYEEVACPANPGDVIFFEGNVLHRSDPNRGTTSRRAFAGHYCDARSFVPWNTGEKWDGMDAGRPANQYHVLARGDSHMAFATPSFGTPCAALEERVPRLAGLQVEMPMADAGKLGSGPVKVVRQ</sequence>
<dbReference type="AlphaFoldDB" id="A0A0N1P167"/>
<gene>
    <name evidence="5" type="ORF">AB675_8592</name>
</gene>
<dbReference type="EMBL" id="LFJN01000003">
    <property type="protein sequence ID" value="KPI44325.1"/>
    <property type="molecule type" value="Genomic_DNA"/>
</dbReference>
<dbReference type="Proteomes" id="UP000038010">
    <property type="component" value="Unassembled WGS sequence"/>
</dbReference>
<keyword evidence="3" id="KW-0479">Metal-binding</keyword>
<dbReference type="STRING" id="1664694.A0A0N1P167"/>
<dbReference type="OrthoDB" id="445007at2759"/>
<dbReference type="PANTHER" id="PTHR20883">
    <property type="entry name" value="PHYTANOYL-COA DIOXYGENASE DOMAIN CONTAINING 1"/>
    <property type="match status" value="1"/>
</dbReference>
<dbReference type="PANTHER" id="PTHR20883:SF15">
    <property type="entry name" value="PHYTANOYL-COA DIOXYGENASE DOMAIN-CONTAINING PROTEIN 1"/>
    <property type="match status" value="1"/>
</dbReference>
<dbReference type="Gene3D" id="2.60.120.620">
    <property type="entry name" value="q2cbj1_9rhob like domain"/>
    <property type="match status" value="1"/>
</dbReference>
<dbReference type="SUPFAM" id="SSF51197">
    <property type="entry name" value="Clavaminate synthase-like"/>
    <property type="match status" value="1"/>
</dbReference>
<dbReference type="RefSeq" id="XP_018004288.1">
    <property type="nucleotide sequence ID" value="XM_018149050.1"/>
</dbReference>
<name>A0A0N1P167_9EURO</name>
<evidence type="ECO:0000256" key="3">
    <source>
        <dbReference type="ARBA" id="ARBA00022723"/>
    </source>
</evidence>
<comment type="cofactor">
    <cofactor evidence="1">
        <name>Fe cation</name>
        <dbReference type="ChEBI" id="CHEBI:24875"/>
    </cofactor>
</comment>
<proteinExistence type="inferred from homology"/>
<evidence type="ECO:0000313" key="5">
    <source>
        <dbReference type="EMBL" id="KPI44325.1"/>
    </source>
</evidence>
<evidence type="ECO:0000256" key="1">
    <source>
        <dbReference type="ARBA" id="ARBA00001962"/>
    </source>
</evidence>
<keyword evidence="6" id="KW-1185">Reference proteome</keyword>
<keyword evidence="4" id="KW-0408">Iron</keyword>
<evidence type="ECO:0000256" key="2">
    <source>
        <dbReference type="ARBA" id="ARBA00005830"/>
    </source>
</evidence>
<reference evidence="5 6" key="1">
    <citation type="submission" date="2015-06" db="EMBL/GenBank/DDBJ databases">
        <title>Draft genome of the ant-associated black yeast Phialophora attae CBS 131958.</title>
        <authorList>
            <person name="Moreno L.F."/>
            <person name="Stielow B.J."/>
            <person name="de Hoog S."/>
            <person name="Vicente V.A."/>
            <person name="Weiss V.A."/>
            <person name="de Vries M."/>
            <person name="Cruz L.M."/>
            <person name="Souza E.M."/>
        </authorList>
    </citation>
    <scope>NUCLEOTIDE SEQUENCE [LARGE SCALE GENOMIC DNA]</scope>
    <source>
        <strain evidence="5 6">CBS 131958</strain>
    </source>
</reference>
<evidence type="ECO:0000256" key="4">
    <source>
        <dbReference type="ARBA" id="ARBA00023004"/>
    </source>
</evidence>
<comment type="similarity">
    <text evidence="2">Belongs to the PhyH family.</text>
</comment>
<organism evidence="5 6">
    <name type="scientific">Cyphellophora attinorum</name>
    <dbReference type="NCBI Taxonomy" id="1664694"/>
    <lineage>
        <taxon>Eukaryota</taxon>
        <taxon>Fungi</taxon>
        <taxon>Dikarya</taxon>
        <taxon>Ascomycota</taxon>
        <taxon>Pezizomycotina</taxon>
        <taxon>Eurotiomycetes</taxon>
        <taxon>Chaetothyriomycetidae</taxon>
        <taxon>Chaetothyriales</taxon>
        <taxon>Cyphellophoraceae</taxon>
        <taxon>Cyphellophora</taxon>
    </lineage>
</organism>
<protein>
    <submittedName>
        <fullName evidence="5">Phytanoyl-CoA dioxygenase, peroxisomal</fullName>
    </submittedName>
</protein>
<dbReference type="InterPro" id="IPR008775">
    <property type="entry name" value="Phytyl_CoA_dOase-like"/>
</dbReference>
<accession>A0A0N1P167</accession>
<comment type="caution">
    <text evidence="5">The sequence shown here is derived from an EMBL/GenBank/DDBJ whole genome shotgun (WGS) entry which is preliminary data.</text>
</comment>
<dbReference type="Pfam" id="PF05721">
    <property type="entry name" value="PhyH"/>
    <property type="match status" value="1"/>
</dbReference>
<dbReference type="VEuPathDB" id="FungiDB:AB675_8592"/>
<evidence type="ECO:0000313" key="6">
    <source>
        <dbReference type="Proteomes" id="UP000038010"/>
    </source>
</evidence>
<keyword evidence="5" id="KW-0560">Oxidoreductase</keyword>
<dbReference type="GO" id="GO:0051213">
    <property type="term" value="F:dioxygenase activity"/>
    <property type="evidence" value="ECO:0007669"/>
    <property type="project" value="UniProtKB-KW"/>
</dbReference>
<dbReference type="GeneID" id="28740930"/>
<dbReference type="GO" id="GO:0046872">
    <property type="term" value="F:metal ion binding"/>
    <property type="evidence" value="ECO:0007669"/>
    <property type="project" value="UniProtKB-KW"/>
</dbReference>
<keyword evidence="5" id="KW-0223">Dioxygenase</keyword>